<dbReference type="EMBL" id="JAHQIW010004156">
    <property type="protein sequence ID" value="KAJ1361284.1"/>
    <property type="molecule type" value="Genomic_DNA"/>
</dbReference>
<evidence type="ECO:0000313" key="1">
    <source>
        <dbReference type="EMBL" id="KAJ1361284.1"/>
    </source>
</evidence>
<sequence length="59" mass="6349">MAEALCNTNCSPRAARYPCGVSQSVPTGQNMLRVCKTITGSSEMIVSIAIRCHFIDNSD</sequence>
<organism evidence="1 2">
    <name type="scientific">Parelaphostrongylus tenuis</name>
    <name type="common">Meningeal worm</name>
    <dbReference type="NCBI Taxonomy" id="148309"/>
    <lineage>
        <taxon>Eukaryota</taxon>
        <taxon>Metazoa</taxon>
        <taxon>Ecdysozoa</taxon>
        <taxon>Nematoda</taxon>
        <taxon>Chromadorea</taxon>
        <taxon>Rhabditida</taxon>
        <taxon>Rhabditina</taxon>
        <taxon>Rhabditomorpha</taxon>
        <taxon>Strongyloidea</taxon>
        <taxon>Metastrongylidae</taxon>
        <taxon>Parelaphostrongylus</taxon>
    </lineage>
</organism>
<name>A0AAD5QTS7_PARTN</name>
<proteinExistence type="predicted"/>
<accession>A0AAD5QTS7</accession>
<keyword evidence="2" id="KW-1185">Reference proteome</keyword>
<evidence type="ECO:0000313" key="2">
    <source>
        <dbReference type="Proteomes" id="UP001196413"/>
    </source>
</evidence>
<protein>
    <submittedName>
        <fullName evidence="1">Uncharacterized protein</fullName>
    </submittedName>
</protein>
<gene>
    <name evidence="1" type="ORF">KIN20_020500</name>
</gene>
<dbReference type="Proteomes" id="UP001196413">
    <property type="component" value="Unassembled WGS sequence"/>
</dbReference>
<reference evidence="1" key="1">
    <citation type="submission" date="2021-06" db="EMBL/GenBank/DDBJ databases">
        <title>Parelaphostrongylus tenuis whole genome reference sequence.</title>
        <authorList>
            <person name="Garwood T.J."/>
            <person name="Larsen P.A."/>
            <person name="Fountain-Jones N.M."/>
            <person name="Garbe J.R."/>
            <person name="Macchietto M.G."/>
            <person name="Kania S.A."/>
            <person name="Gerhold R.W."/>
            <person name="Richards J.E."/>
            <person name="Wolf T.M."/>
        </authorList>
    </citation>
    <scope>NUCLEOTIDE SEQUENCE</scope>
    <source>
        <strain evidence="1">MNPRO001-30</strain>
        <tissue evidence="1">Meninges</tissue>
    </source>
</reference>
<dbReference type="AlphaFoldDB" id="A0AAD5QTS7"/>
<comment type="caution">
    <text evidence="1">The sequence shown here is derived from an EMBL/GenBank/DDBJ whole genome shotgun (WGS) entry which is preliminary data.</text>
</comment>